<evidence type="ECO:0000256" key="1">
    <source>
        <dbReference type="ARBA" id="ARBA00022448"/>
    </source>
</evidence>
<feature type="binding site" evidence="6">
    <location>
        <position position="443"/>
    </location>
    <ligand>
        <name>Zn(2+)</name>
        <dbReference type="ChEBI" id="CHEBI:29105"/>
    </ligand>
</feature>
<keyword evidence="8" id="KW-1185">Reference proteome</keyword>
<comment type="caution">
    <text evidence="7">The sequence shown here is derived from an EMBL/GenBank/DDBJ whole genome shotgun (WGS) entry which is preliminary data.</text>
</comment>
<keyword evidence="3 6" id="KW-0479">Metal-binding</keyword>
<dbReference type="Proteomes" id="UP001499978">
    <property type="component" value="Unassembled WGS sequence"/>
</dbReference>
<comment type="subunit">
    <text evidence="6">Forms a complex with DabB.</text>
</comment>
<evidence type="ECO:0000256" key="6">
    <source>
        <dbReference type="HAMAP-Rule" id="MF_01871"/>
    </source>
</evidence>
<evidence type="ECO:0000313" key="8">
    <source>
        <dbReference type="Proteomes" id="UP001499978"/>
    </source>
</evidence>
<keyword evidence="5 6" id="KW-0472">Membrane</keyword>
<keyword evidence="2 6" id="KW-1003">Cell membrane</keyword>
<evidence type="ECO:0000256" key="3">
    <source>
        <dbReference type="ARBA" id="ARBA00022723"/>
    </source>
</evidence>
<feature type="binding site" evidence="6">
    <location>
        <position position="445"/>
    </location>
    <ligand>
        <name>Zn(2+)</name>
        <dbReference type="ChEBI" id="CHEBI:29105"/>
    </ligand>
</feature>
<organism evidence="7 8">
    <name type="scientific">Pilimelia columellifera subsp. columellifera</name>
    <dbReference type="NCBI Taxonomy" id="706583"/>
    <lineage>
        <taxon>Bacteria</taxon>
        <taxon>Bacillati</taxon>
        <taxon>Actinomycetota</taxon>
        <taxon>Actinomycetes</taxon>
        <taxon>Micromonosporales</taxon>
        <taxon>Micromonosporaceae</taxon>
        <taxon>Pilimelia</taxon>
    </lineage>
</organism>
<dbReference type="Pfam" id="PF10070">
    <property type="entry name" value="DabA"/>
    <property type="match status" value="1"/>
</dbReference>
<evidence type="ECO:0000313" key="7">
    <source>
        <dbReference type="EMBL" id="GAA2524365.1"/>
    </source>
</evidence>
<evidence type="ECO:0000256" key="5">
    <source>
        <dbReference type="ARBA" id="ARBA00023136"/>
    </source>
</evidence>
<dbReference type="EMBL" id="BAAARY010000010">
    <property type="protein sequence ID" value="GAA2524365.1"/>
    <property type="molecule type" value="Genomic_DNA"/>
</dbReference>
<comment type="similarity">
    <text evidence="6">Belongs to the inorganic carbon transporter (TC 9.A.2) DabA family.</text>
</comment>
<proteinExistence type="inferred from homology"/>
<reference evidence="7 8" key="1">
    <citation type="journal article" date="2019" name="Int. J. Syst. Evol. Microbiol.">
        <title>The Global Catalogue of Microorganisms (GCM) 10K type strain sequencing project: providing services to taxonomists for standard genome sequencing and annotation.</title>
        <authorList>
            <consortium name="The Broad Institute Genomics Platform"/>
            <consortium name="The Broad Institute Genome Sequencing Center for Infectious Disease"/>
            <person name="Wu L."/>
            <person name="Ma J."/>
        </authorList>
    </citation>
    <scope>NUCLEOTIDE SEQUENCE [LARGE SCALE GENOMIC DNA]</scope>
    <source>
        <strain evidence="7 8">JCM 3367</strain>
    </source>
</reference>
<sequence>MTPFDATSLDHQPGATTELIDHVARLLPQQAPLHAFVHHNTLHAFEHLPFTVAVETAGRQFGAEPYLPEAAYHRLRADGRITPADLAAVATGSGAPGADLRHGGADYVLRRLALDLDLPAGPALSWTLHETDALTRLHPQVDAVRRRHLLASGAERDLLTDLWARLRAVPVPTDPPTPRPARPRDRILEATGHDPDRLTHPLLIRFTAAYLDQGIAHWAMPGRDAGMLAAFHNLYGASRPVEPFLRDLPALVIDHTTAGRQAVDVVEWALDALGVLPGQRAAVIEATLLSLRGWAGMVHHLHRRPDRAPVSAPPARLTDYLAIQLTLDTLAARHITRQTLGPGATPADTDLLLAHHDRDDLGLRYEAFVLAQLMPVDVTALADPGVAARWLRTVAGCPELTRRRLLHLAYERRHAVTVLDALSAHQPDVGPPRAPAPAQVVFCIDEREESVRRHLEELSPAVETFGYAGFFGVPMTYQGLDDVRPRPLCPVVIQPRHIVREVADVQASDWWARRRAMGSWRFDVGSRTLARGAAASLVGGPLHLAPLLGRTLFPRAYHRWERRATGRQRPTTGRLALEFDHDEGWVGPQPGFTVAEMADIVAAFLRTTGLAGRLGPLVVVIGHGSASSNNPHEAAHDCGATGGGRGGPNARAFAAMANHPQVRRELAARGLPIPATTWFLGGYHNTCDDGLAYYDEELVPAASREAVARVRTDLAAACAHSAQERCRRFADTPDHPTPEAALRHVERHTVDLGQPRPEYGHATNAVAVVGRRWRTRGLFLDRRAFLISYDPTTDADGTVLTGLLMAVGPVCAGINLEYYFSHVDPTGYGCGTKLPHNISGLLGVMDGQASDLRTGLPWQMVEIHEPVRLLLVCEAEPRQLASILDAQPDLRRLVVNGWIRLVAWSPTDNRMCQWRDDGFVAYRPESTRLDRVTRSADAYVGRRDPINPVQVIAGVAR</sequence>
<keyword evidence="4 6" id="KW-0862">Zinc</keyword>
<evidence type="ECO:0000256" key="4">
    <source>
        <dbReference type="ARBA" id="ARBA00022833"/>
    </source>
</evidence>
<dbReference type="PANTHER" id="PTHR38344:SF1">
    <property type="entry name" value="INORGANIC CARBON TRANSPORTER SUBUNIT DABA-RELATED"/>
    <property type="match status" value="1"/>
</dbReference>
<dbReference type="InterPro" id="IPR018752">
    <property type="entry name" value="DabA"/>
</dbReference>
<feature type="binding site" evidence="6">
    <location>
        <position position="623"/>
    </location>
    <ligand>
        <name>Zn(2+)</name>
        <dbReference type="ChEBI" id="CHEBI:29105"/>
    </ligand>
</feature>
<protein>
    <recommendedName>
        <fullName evidence="6">Probable inorganic carbon transporter subunit DabA</fullName>
    </recommendedName>
</protein>
<keyword evidence="1 6" id="KW-0813">Transport</keyword>
<dbReference type="HAMAP" id="MF_01871">
    <property type="entry name" value="DabA"/>
    <property type="match status" value="1"/>
</dbReference>
<dbReference type="RefSeq" id="WP_344172227.1">
    <property type="nucleotide sequence ID" value="NZ_BAAARY010000010.1"/>
</dbReference>
<dbReference type="PANTHER" id="PTHR38344">
    <property type="entry name" value="UPF0753 PROTEIN AQ_863"/>
    <property type="match status" value="1"/>
</dbReference>
<comment type="subcellular location">
    <subcellularLocation>
        <location evidence="6">Cell membrane</location>
        <topology evidence="6">Peripheral membrane protein</topology>
    </subcellularLocation>
</comment>
<gene>
    <name evidence="6" type="primary">dabA</name>
    <name evidence="7" type="ORF">GCM10010201_23560</name>
</gene>
<comment type="cofactor">
    <cofactor evidence="6">
        <name>Zn(2+)</name>
        <dbReference type="ChEBI" id="CHEBI:29105"/>
    </cofactor>
</comment>
<name>A0ABN3NKS3_9ACTN</name>
<feature type="binding site" evidence="6">
    <location>
        <position position="638"/>
    </location>
    <ligand>
        <name>Zn(2+)</name>
        <dbReference type="ChEBI" id="CHEBI:29105"/>
    </ligand>
</feature>
<accession>A0ABN3NKS3</accession>
<evidence type="ECO:0000256" key="2">
    <source>
        <dbReference type="ARBA" id="ARBA00022475"/>
    </source>
</evidence>
<comment type="function">
    <text evidence="6">Part of an energy-coupled inorganic carbon pump.</text>
</comment>